<dbReference type="Pfam" id="PF13640">
    <property type="entry name" value="2OG-FeII_Oxy_3"/>
    <property type="match status" value="1"/>
</dbReference>
<dbReference type="GO" id="GO:0031418">
    <property type="term" value="F:L-ascorbic acid binding"/>
    <property type="evidence" value="ECO:0007669"/>
    <property type="project" value="UniProtKB-KW"/>
</dbReference>
<dbReference type="PROSITE" id="PS51471">
    <property type="entry name" value="FE2OG_OXY"/>
    <property type="match status" value="1"/>
</dbReference>
<dbReference type="InterPro" id="IPR045054">
    <property type="entry name" value="P4HA-like"/>
</dbReference>
<keyword evidence="4" id="KW-0223">Dioxygenase</keyword>
<dbReference type="GO" id="GO:0016705">
    <property type="term" value="F:oxidoreductase activity, acting on paired donors, with incorporation or reduction of molecular oxygen"/>
    <property type="evidence" value="ECO:0007669"/>
    <property type="project" value="InterPro"/>
</dbReference>
<evidence type="ECO:0000313" key="8">
    <source>
        <dbReference type="EMBL" id="BBI19832.1"/>
    </source>
</evidence>
<gene>
    <name evidence="8" type="ORF">EKJ_06790</name>
</gene>
<evidence type="ECO:0000256" key="6">
    <source>
        <dbReference type="ARBA" id="ARBA00023004"/>
    </source>
</evidence>
<organism evidence="8 9">
    <name type="scientific">Qipengyuania flava</name>
    <dbReference type="NCBI Taxonomy" id="192812"/>
    <lineage>
        <taxon>Bacteria</taxon>
        <taxon>Pseudomonadati</taxon>
        <taxon>Pseudomonadota</taxon>
        <taxon>Alphaproteobacteria</taxon>
        <taxon>Sphingomonadales</taxon>
        <taxon>Erythrobacteraceae</taxon>
        <taxon>Qipengyuania</taxon>
    </lineage>
</organism>
<dbReference type="InterPro" id="IPR006620">
    <property type="entry name" value="Pro_4_hyd_alph"/>
</dbReference>
<feature type="domain" description="Fe2OG dioxygenase" evidence="7">
    <location>
        <begin position="121"/>
        <end position="230"/>
    </location>
</feature>
<dbReference type="InterPro" id="IPR044862">
    <property type="entry name" value="Pro_4_hyd_alph_FE2OG_OXY"/>
</dbReference>
<keyword evidence="3" id="KW-0847">Vitamin C</keyword>
<evidence type="ECO:0000256" key="5">
    <source>
        <dbReference type="ARBA" id="ARBA00023002"/>
    </source>
</evidence>
<comment type="cofactor">
    <cofactor evidence="1">
        <name>L-ascorbate</name>
        <dbReference type="ChEBI" id="CHEBI:38290"/>
    </cofactor>
</comment>
<protein>
    <recommendedName>
        <fullName evidence="7">Fe2OG dioxygenase domain-containing protein</fullName>
    </recommendedName>
</protein>
<keyword evidence="5" id="KW-0560">Oxidoreductase</keyword>
<evidence type="ECO:0000256" key="2">
    <source>
        <dbReference type="ARBA" id="ARBA00022723"/>
    </source>
</evidence>
<evidence type="ECO:0000256" key="4">
    <source>
        <dbReference type="ARBA" id="ARBA00022964"/>
    </source>
</evidence>
<proteinExistence type="predicted"/>
<dbReference type="Gene3D" id="2.60.120.620">
    <property type="entry name" value="q2cbj1_9rhob like domain"/>
    <property type="match status" value="1"/>
</dbReference>
<dbReference type="InterPro" id="IPR005123">
    <property type="entry name" value="Oxoglu/Fe-dep_dioxygenase_dom"/>
</dbReference>
<keyword evidence="2" id="KW-0479">Metal-binding</keyword>
<dbReference type="Proteomes" id="UP000290057">
    <property type="component" value="Chromosome"/>
</dbReference>
<sequence length="239" mass="27300">MSIRQRLSQLFGRPAPHPQNDPDTLRAIGDTVRERLLADPRVEPRGGGKADLFLLRGLLTQQQCRKLIRVIDSRIQPSVLFSDKVSPSGRTSSTHFFQEEAPETRALARRIAAVTGIAPAHAEPLQGQRYREGEEYRYHRDHLRPDREHWQTERRRGGQRSWTAMVYLNAPEAGGATEFPVLDLTITPEPGMLVLWDNMDRRGQPNPATRHAALPVEAGTKYVVTQWYRQGEWSLRPRD</sequence>
<evidence type="ECO:0000256" key="1">
    <source>
        <dbReference type="ARBA" id="ARBA00001961"/>
    </source>
</evidence>
<dbReference type="AlphaFoldDB" id="A0A3T1CFU2"/>
<dbReference type="EMBL" id="AP019389">
    <property type="protein sequence ID" value="BBI19832.1"/>
    <property type="molecule type" value="Genomic_DNA"/>
</dbReference>
<dbReference type="PANTHER" id="PTHR10869:SF246">
    <property type="entry name" value="TRANSMEMBRANE PROLYL 4-HYDROXYLASE"/>
    <property type="match status" value="1"/>
</dbReference>
<keyword evidence="6" id="KW-0408">Iron</keyword>
<dbReference type="PANTHER" id="PTHR10869">
    <property type="entry name" value="PROLYL 4-HYDROXYLASE ALPHA SUBUNIT"/>
    <property type="match status" value="1"/>
</dbReference>
<dbReference type="RefSeq" id="WP_130585898.1">
    <property type="nucleotide sequence ID" value="NZ_AP019389.1"/>
</dbReference>
<evidence type="ECO:0000313" key="9">
    <source>
        <dbReference type="Proteomes" id="UP000290057"/>
    </source>
</evidence>
<evidence type="ECO:0000259" key="7">
    <source>
        <dbReference type="PROSITE" id="PS51471"/>
    </source>
</evidence>
<reference evidence="8 9" key="1">
    <citation type="submission" date="2019-01" db="EMBL/GenBank/DDBJ databases">
        <title>Complete genome sequence of Erythrobacter flavus KJ5.</title>
        <authorList>
            <person name="Kanesaki Y."/>
            <person name="Brotosudarmo T."/>
            <person name="Moriuchi R."/>
            <person name="Awai K."/>
        </authorList>
    </citation>
    <scope>NUCLEOTIDE SEQUENCE [LARGE SCALE GENOMIC DNA]</scope>
    <source>
        <strain evidence="8 9">KJ5</strain>
    </source>
</reference>
<keyword evidence="9" id="KW-1185">Reference proteome</keyword>
<dbReference type="GO" id="GO:0051213">
    <property type="term" value="F:dioxygenase activity"/>
    <property type="evidence" value="ECO:0007669"/>
    <property type="project" value="UniProtKB-KW"/>
</dbReference>
<dbReference type="SMART" id="SM00702">
    <property type="entry name" value="P4Hc"/>
    <property type="match status" value="1"/>
</dbReference>
<evidence type="ECO:0000256" key="3">
    <source>
        <dbReference type="ARBA" id="ARBA00022896"/>
    </source>
</evidence>
<dbReference type="GO" id="GO:0005506">
    <property type="term" value="F:iron ion binding"/>
    <property type="evidence" value="ECO:0007669"/>
    <property type="project" value="InterPro"/>
</dbReference>
<name>A0A3T1CFU2_9SPHN</name>
<accession>A0A3T1CFU2</accession>